<evidence type="ECO:0000256" key="17">
    <source>
        <dbReference type="SAM" id="Phobius"/>
    </source>
</evidence>
<dbReference type="GO" id="GO:0004144">
    <property type="term" value="F:diacylglycerol O-acyltransferase activity"/>
    <property type="evidence" value="ECO:0007669"/>
    <property type="project" value="UniProtKB-EC"/>
</dbReference>
<name>A0A292Q1L0_9PEZI</name>
<evidence type="ECO:0000256" key="4">
    <source>
        <dbReference type="ARBA" id="ARBA00005420"/>
    </source>
</evidence>
<reference evidence="18" key="1">
    <citation type="submission" date="2015-10" db="EMBL/GenBank/DDBJ databases">
        <authorList>
            <person name="Regsiter A."/>
            <person name="william w."/>
        </authorList>
    </citation>
    <scope>NUCLEOTIDE SEQUENCE</scope>
    <source>
        <strain evidence="18">Montdore</strain>
    </source>
</reference>
<keyword evidence="8 17" id="KW-0812">Transmembrane</keyword>
<feature type="compositionally biased region" description="Basic and acidic residues" evidence="16">
    <location>
        <begin position="88"/>
        <end position="98"/>
    </location>
</feature>
<keyword evidence="9" id="KW-0319">Glycerol metabolism</keyword>
<comment type="similarity">
    <text evidence="4">Belongs to the diacylglycerol acyltransferase family.</text>
</comment>
<evidence type="ECO:0000256" key="10">
    <source>
        <dbReference type="ARBA" id="ARBA00022824"/>
    </source>
</evidence>
<comment type="pathway">
    <text evidence="3">Lipid metabolism.</text>
</comment>
<dbReference type="Pfam" id="PF03982">
    <property type="entry name" value="DAGAT"/>
    <property type="match status" value="2"/>
</dbReference>
<evidence type="ECO:0000256" key="1">
    <source>
        <dbReference type="ARBA" id="ARBA00004477"/>
    </source>
</evidence>
<evidence type="ECO:0000256" key="13">
    <source>
        <dbReference type="ARBA" id="ARBA00023136"/>
    </source>
</evidence>
<evidence type="ECO:0000256" key="2">
    <source>
        <dbReference type="ARBA" id="ARBA00004771"/>
    </source>
</evidence>
<feature type="compositionally biased region" description="Polar residues" evidence="16">
    <location>
        <begin position="101"/>
        <end position="111"/>
    </location>
</feature>
<evidence type="ECO:0000313" key="18">
    <source>
        <dbReference type="EMBL" id="CUS12941.1"/>
    </source>
</evidence>
<keyword evidence="12" id="KW-0443">Lipid metabolism</keyword>
<keyword evidence="7" id="KW-0808">Transferase</keyword>
<evidence type="ECO:0000256" key="14">
    <source>
        <dbReference type="ARBA" id="ARBA00023315"/>
    </source>
</evidence>
<dbReference type="GO" id="GO:0019432">
    <property type="term" value="P:triglyceride biosynthetic process"/>
    <property type="evidence" value="ECO:0007669"/>
    <property type="project" value="TreeGrafter"/>
</dbReference>
<sequence>MEAEIQPQTEEDIPSSSSEDGFDLLTSAPTQKELPNRYSTAAVEPPPSEEDWSVNDMGGDGEVAAKFHTSAIAKPPPRRRKGGGVKLYHGDDKERREPMSPQKTGESSTSSDGRETNDKAPRRGKGRLVSGDYANNRRLVFLSQISCRAYLTRITSIRFAPLNIPLKRRLQTTAVLWHTFAIALFVSLFWFLLAIPLTWPLLIPYLIYVLYSNSHRDGSSPVIRSSLFRSLPMWRLLTGYFPLNLHRSSPLPPGRNYIFTYHPHGIISHGAFGHFCTEGTTGFEKLFPGIKNTLLTLDSNFRIPFYREYLLKLGLASVSRRSCEALLRGEGETKQSWLGRKFSKSPPSPPTSSGRAITIVVGGARESLEAIPGTMRLVLKRRRGFLKIAIRENAGVVPVLSFGENDLYDQMVPNSNSLIKKLQMLVKKTAGFTVPLFHARGVFNYDVGFLPYRREVNTVDIDDTVGHPIFPKQQSDSPRDPEVDELQERYIAELQRLWDEWKDVFAKDRQPGEGGELVFLE</sequence>
<protein>
    <recommendedName>
        <fullName evidence="5">diacylglycerol O-acyltransferase</fullName>
        <ecNumber evidence="5">2.3.1.20</ecNumber>
    </recommendedName>
</protein>
<dbReference type="EMBL" id="LN890980">
    <property type="protein sequence ID" value="CUS12941.1"/>
    <property type="molecule type" value="Genomic_DNA"/>
</dbReference>
<evidence type="ECO:0000256" key="3">
    <source>
        <dbReference type="ARBA" id="ARBA00005189"/>
    </source>
</evidence>
<keyword evidence="11 17" id="KW-1133">Transmembrane helix</keyword>
<keyword evidence="6" id="KW-0444">Lipid biosynthesis</keyword>
<keyword evidence="10" id="KW-0256">Endoplasmic reticulum</keyword>
<evidence type="ECO:0000256" key="16">
    <source>
        <dbReference type="SAM" id="MobiDB-lite"/>
    </source>
</evidence>
<gene>
    <name evidence="18" type="ORF">GSTUAT00002992001</name>
</gene>
<feature type="transmembrane region" description="Helical" evidence="17">
    <location>
        <begin position="175"/>
        <end position="199"/>
    </location>
</feature>
<dbReference type="CDD" id="cd07987">
    <property type="entry name" value="LPLAT_MGAT-like"/>
    <property type="match status" value="1"/>
</dbReference>
<comment type="subcellular location">
    <subcellularLocation>
        <location evidence="1">Endoplasmic reticulum membrane</location>
        <topology evidence="1">Multi-pass membrane protein</topology>
    </subcellularLocation>
</comment>
<feature type="compositionally biased region" description="Acidic residues" evidence="16">
    <location>
        <begin position="1"/>
        <end position="13"/>
    </location>
</feature>
<evidence type="ECO:0000256" key="11">
    <source>
        <dbReference type="ARBA" id="ARBA00022989"/>
    </source>
</evidence>
<keyword evidence="19" id="KW-1185">Reference proteome</keyword>
<dbReference type="EC" id="2.3.1.20" evidence="5"/>
<feature type="region of interest" description="Disordered" evidence="16">
    <location>
        <begin position="1"/>
        <end position="129"/>
    </location>
</feature>
<dbReference type="AlphaFoldDB" id="A0A292Q1L0"/>
<dbReference type="InterPro" id="IPR007130">
    <property type="entry name" value="DAGAT"/>
</dbReference>
<feature type="compositionally biased region" description="Basic and acidic residues" evidence="16">
    <location>
        <begin position="112"/>
        <end position="121"/>
    </location>
</feature>
<evidence type="ECO:0000256" key="12">
    <source>
        <dbReference type="ARBA" id="ARBA00023098"/>
    </source>
</evidence>
<proteinExistence type="inferred from homology"/>
<comment type="pathway">
    <text evidence="2">Glycerolipid metabolism; triacylglycerol biosynthesis.</text>
</comment>
<dbReference type="GO" id="GO:0005789">
    <property type="term" value="C:endoplasmic reticulum membrane"/>
    <property type="evidence" value="ECO:0007669"/>
    <property type="project" value="UniProtKB-SubCell"/>
</dbReference>
<accession>A0A292Q1L0</accession>
<evidence type="ECO:0000256" key="9">
    <source>
        <dbReference type="ARBA" id="ARBA00022798"/>
    </source>
</evidence>
<dbReference type="GO" id="GO:0006071">
    <property type="term" value="P:glycerol metabolic process"/>
    <property type="evidence" value="ECO:0007669"/>
    <property type="project" value="UniProtKB-KW"/>
</dbReference>
<dbReference type="Proteomes" id="UP001412239">
    <property type="component" value="Unassembled WGS sequence"/>
</dbReference>
<keyword evidence="13 17" id="KW-0472">Membrane</keyword>
<dbReference type="PANTHER" id="PTHR12317">
    <property type="entry name" value="DIACYLGLYCEROL O-ACYLTRANSFERASE"/>
    <property type="match status" value="1"/>
</dbReference>
<evidence type="ECO:0000256" key="8">
    <source>
        <dbReference type="ARBA" id="ARBA00022692"/>
    </source>
</evidence>
<evidence type="ECO:0000256" key="7">
    <source>
        <dbReference type="ARBA" id="ARBA00022679"/>
    </source>
</evidence>
<evidence type="ECO:0000313" key="19">
    <source>
        <dbReference type="Proteomes" id="UP001412239"/>
    </source>
</evidence>
<evidence type="ECO:0000256" key="5">
    <source>
        <dbReference type="ARBA" id="ARBA00013244"/>
    </source>
</evidence>
<evidence type="ECO:0000256" key="6">
    <source>
        <dbReference type="ARBA" id="ARBA00022516"/>
    </source>
</evidence>
<keyword evidence="14" id="KW-0012">Acyltransferase</keyword>
<organism evidence="18 19">
    <name type="scientific">Tuber aestivum</name>
    <name type="common">summer truffle</name>
    <dbReference type="NCBI Taxonomy" id="59557"/>
    <lineage>
        <taxon>Eukaryota</taxon>
        <taxon>Fungi</taxon>
        <taxon>Dikarya</taxon>
        <taxon>Ascomycota</taxon>
        <taxon>Pezizomycotina</taxon>
        <taxon>Pezizomycetes</taxon>
        <taxon>Pezizales</taxon>
        <taxon>Tuberaceae</taxon>
        <taxon>Tuber</taxon>
    </lineage>
</organism>
<dbReference type="PANTHER" id="PTHR12317:SF0">
    <property type="entry name" value="ACYLTRANSFERASE"/>
    <property type="match status" value="1"/>
</dbReference>
<evidence type="ECO:0000256" key="15">
    <source>
        <dbReference type="ARBA" id="ARBA00048109"/>
    </source>
</evidence>
<comment type="catalytic activity">
    <reaction evidence="15">
        <text>an acyl-CoA + a 1,2-diacyl-sn-glycerol = a triacyl-sn-glycerol + CoA</text>
        <dbReference type="Rhea" id="RHEA:10868"/>
        <dbReference type="ChEBI" id="CHEBI:17815"/>
        <dbReference type="ChEBI" id="CHEBI:57287"/>
        <dbReference type="ChEBI" id="CHEBI:58342"/>
        <dbReference type="ChEBI" id="CHEBI:64615"/>
        <dbReference type="EC" id="2.3.1.20"/>
    </reaction>
</comment>